<organism evidence="3 4">
    <name type="scientific">Jannaschia faecimaris</name>
    <dbReference type="NCBI Taxonomy" id="1244108"/>
    <lineage>
        <taxon>Bacteria</taxon>
        <taxon>Pseudomonadati</taxon>
        <taxon>Pseudomonadota</taxon>
        <taxon>Alphaproteobacteria</taxon>
        <taxon>Rhodobacterales</taxon>
        <taxon>Roseobacteraceae</taxon>
        <taxon>Jannaschia</taxon>
    </lineage>
</organism>
<reference evidence="4" key="1">
    <citation type="submission" date="2016-10" db="EMBL/GenBank/DDBJ databases">
        <authorList>
            <person name="Varghese N."/>
            <person name="Submissions S."/>
        </authorList>
    </citation>
    <scope>NUCLEOTIDE SEQUENCE [LARGE SCALE GENOMIC DNA]</scope>
    <source>
        <strain evidence="4">DSM 100420</strain>
    </source>
</reference>
<dbReference type="Pfam" id="PF09997">
    <property type="entry name" value="DUF2238"/>
    <property type="match status" value="1"/>
</dbReference>
<dbReference type="Proteomes" id="UP000198914">
    <property type="component" value="Unassembled WGS sequence"/>
</dbReference>
<sequence>MKSGDNNPASGQVEVGPDRQMIRGAPCLGRIENAAAVKACAVAHGETVQSGKGPRGMEAVARRVDIELFSQGLQASAAGPFIEIPRDDDRPFVPPKAIGQGGQLTAPVPPHQPKVHRRHDQGPAPCLDPRKQGPARLKPRQIDGLGPQQSGAGGQQDRITMPPEVRTRPDRHMSPARPCQQARRQGRGAQAQPLVGLLQRQDVGTDIVCHPEDPRGVPPPVQPNGLADIVAGQPDEPGRLRPRLRRRVIVGVWIAFALLAVTALVVDRPILAAVSTLALALTVAPLVLAARFQIVLPLPFVLALAGFLTASLLLGEAFDMYERIWWWDIALHTVAATGLGMAGFLFVLMLFEGARFAAPIWALTLIAACVAITLGVMWELFEFTMDHTFGLTMQKSGLNDTMGDLLADLIGATLGALTGTIYLTGRKFGFATALIVQFVRINGRYFRKRK</sequence>
<accession>A0A1H3SQK2</accession>
<name>A0A1H3SQK2_9RHOB</name>
<gene>
    <name evidence="3" type="ORF">SAMN05444004_11334</name>
</gene>
<evidence type="ECO:0000313" key="4">
    <source>
        <dbReference type="Proteomes" id="UP000198914"/>
    </source>
</evidence>
<feature type="transmembrane region" description="Helical" evidence="2">
    <location>
        <begin position="401"/>
        <end position="423"/>
    </location>
</feature>
<feature type="region of interest" description="Disordered" evidence="1">
    <location>
        <begin position="96"/>
        <end position="192"/>
    </location>
</feature>
<feature type="transmembrane region" description="Helical" evidence="2">
    <location>
        <begin position="272"/>
        <end position="289"/>
    </location>
</feature>
<proteinExistence type="predicted"/>
<keyword evidence="2" id="KW-0812">Transmembrane</keyword>
<protein>
    <submittedName>
        <fullName evidence="3">Uncharacterized protein</fullName>
    </submittedName>
</protein>
<evidence type="ECO:0000313" key="3">
    <source>
        <dbReference type="EMBL" id="SDZ40232.1"/>
    </source>
</evidence>
<keyword evidence="2" id="KW-1133">Transmembrane helix</keyword>
<feature type="transmembrane region" description="Helical" evidence="2">
    <location>
        <begin position="248"/>
        <end position="266"/>
    </location>
</feature>
<keyword evidence="2" id="KW-0472">Membrane</keyword>
<feature type="compositionally biased region" description="Low complexity" evidence="1">
    <location>
        <begin position="175"/>
        <end position="192"/>
    </location>
</feature>
<evidence type="ECO:0000256" key="2">
    <source>
        <dbReference type="SAM" id="Phobius"/>
    </source>
</evidence>
<keyword evidence="4" id="KW-1185">Reference proteome</keyword>
<feature type="transmembrane region" description="Helical" evidence="2">
    <location>
        <begin position="324"/>
        <end position="348"/>
    </location>
</feature>
<evidence type="ECO:0000256" key="1">
    <source>
        <dbReference type="SAM" id="MobiDB-lite"/>
    </source>
</evidence>
<dbReference type="InterPro" id="IPR014509">
    <property type="entry name" value="YjdF-like"/>
</dbReference>
<dbReference type="AlphaFoldDB" id="A0A1H3SQK2"/>
<feature type="transmembrane region" description="Helical" evidence="2">
    <location>
        <begin position="296"/>
        <end position="318"/>
    </location>
</feature>
<feature type="transmembrane region" description="Helical" evidence="2">
    <location>
        <begin position="360"/>
        <end position="381"/>
    </location>
</feature>
<dbReference type="EMBL" id="FNPX01000013">
    <property type="protein sequence ID" value="SDZ40232.1"/>
    <property type="molecule type" value="Genomic_DNA"/>
</dbReference>
<dbReference type="STRING" id="1244108.SAMN05444004_11334"/>